<dbReference type="SUPFAM" id="SSF51126">
    <property type="entry name" value="Pectin lyase-like"/>
    <property type="match status" value="1"/>
</dbReference>
<proteinExistence type="predicted"/>
<keyword evidence="4" id="KW-1185">Reference proteome</keyword>
<gene>
    <name evidence="3" type="ORF">ACFFIC_11365</name>
</gene>
<dbReference type="InterPro" id="IPR031768">
    <property type="entry name" value="CBM60_xylan-bd"/>
</dbReference>
<organism evidence="3 4">
    <name type="scientific">Muricoccus vinaceus</name>
    <dbReference type="NCBI Taxonomy" id="424704"/>
    <lineage>
        <taxon>Bacteria</taxon>
        <taxon>Pseudomonadati</taxon>
        <taxon>Pseudomonadota</taxon>
        <taxon>Alphaproteobacteria</taxon>
        <taxon>Acetobacterales</taxon>
        <taxon>Roseomonadaceae</taxon>
        <taxon>Muricoccus</taxon>
    </lineage>
</organism>
<accession>A0ABV6IS13</accession>
<dbReference type="Proteomes" id="UP001589789">
    <property type="component" value="Unassembled WGS sequence"/>
</dbReference>
<dbReference type="RefSeq" id="WP_377050312.1">
    <property type="nucleotide sequence ID" value="NZ_JBHLVZ010000024.1"/>
</dbReference>
<feature type="domain" description="Carbohydrate binding module xylan-binding" evidence="2">
    <location>
        <begin position="444"/>
        <end position="531"/>
    </location>
</feature>
<dbReference type="Gene3D" id="2.60.60.40">
    <property type="match status" value="2"/>
</dbReference>
<evidence type="ECO:0000259" key="2">
    <source>
        <dbReference type="Pfam" id="PF16841"/>
    </source>
</evidence>
<evidence type="ECO:0000259" key="1">
    <source>
        <dbReference type="Pfam" id="PF13229"/>
    </source>
</evidence>
<dbReference type="EMBL" id="JBHLVZ010000024">
    <property type="protein sequence ID" value="MFC0386137.1"/>
    <property type="molecule type" value="Genomic_DNA"/>
</dbReference>
<comment type="caution">
    <text evidence="3">The sequence shown here is derived from an EMBL/GenBank/DDBJ whole genome shotgun (WGS) entry which is preliminary data.</text>
</comment>
<feature type="domain" description="Carbohydrate binding module xylan-binding" evidence="2">
    <location>
        <begin position="332"/>
        <end position="416"/>
    </location>
</feature>
<dbReference type="Pfam" id="PF13229">
    <property type="entry name" value="Beta_helix"/>
    <property type="match status" value="1"/>
</dbReference>
<feature type="domain" description="Right handed beta helix" evidence="1">
    <location>
        <begin position="71"/>
        <end position="245"/>
    </location>
</feature>
<name>A0ABV6IS13_9PROT</name>
<protein>
    <submittedName>
        <fullName evidence="3">Carbohydrate-binding domain-containing protein</fullName>
    </submittedName>
</protein>
<dbReference type="Gene3D" id="2.160.20.10">
    <property type="entry name" value="Single-stranded right-handed beta-helix, Pectin lyase-like"/>
    <property type="match status" value="1"/>
</dbReference>
<dbReference type="InterPro" id="IPR039448">
    <property type="entry name" value="Beta_helix"/>
</dbReference>
<dbReference type="InterPro" id="IPR012334">
    <property type="entry name" value="Pectin_lyas_fold"/>
</dbReference>
<reference evidence="3 4" key="1">
    <citation type="submission" date="2024-09" db="EMBL/GenBank/DDBJ databases">
        <authorList>
            <person name="Sun Q."/>
            <person name="Mori K."/>
        </authorList>
    </citation>
    <scope>NUCLEOTIDE SEQUENCE [LARGE SCALE GENOMIC DNA]</scope>
    <source>
        <strain evidence="3 4">CCM 7468</strain>
    </source>
</reference>
<dbReference type="Pfam" id="PF16841">
    <property type="entry name" value="CBM60"/>
    <property type="match status" value="2"/>
</dbReference>
<evidence type="ECO:0000313" key="3">
    <source>
        <dbReference type="EMBL" id="MFC0386137.1"/>
    </source>
</evidence>
<evidence type="ECO:0000313" key="4">
    <source>
        <dbReference type="Proteomes" id="UP001589789"/>
    </source>
</evidence>
<dbReference type="InterPro" id="IPR011050">
    <property type="entry name" value="Pectin_lyase_fold/virulence"/>
</dbReference>
<sequence>MTTLTVGVGKQYTTIAAAIAASRDGDVLAVQAGTYTNDFATINTKITIEGVGGMVRLNATQAPPNGKAILTTNTDVTIRDVAFSGAKVADGNGAGIRYQGGNLVVEDCLFENNQNGLLANPSTTGTITIRDSEFAKNGTGDGYTHNLYVGEIAKLSIDNSYFHDAIVGHQIKSRAHETIVTHSRIADGATGTGSYSIDVPNGGKVVIADNVIEQGAKSQNPAIIHFGGEGTAYSGSSISITGNTVVNDLASPSASLLLNATSVQAYVANDSVFGLAANRIAVGPAQVLAITKLAARPVSDLSHPYDGLGMDGVPQPPKSMILPPSLPVPTDLIIRVSEDAWQGDAQFTVAVDGKQIGGIRTAIASHAAGEHNDVVISGLATGQHQVSVTFLNDGWGGSAATDRNLYVDSIAYAGQEKMVAAALLRSGTSTTTVGTNPPAAAHSLTLHLSEDAWQGDAKFNVLVDGKVIGSGTVTASHANGATQDFTFNGLTAVPKTVGVAFLNDGWGGSAATDRNLYVDGITIDGHDLTNDVATILRPETATFNVDPWG</sequence>